<organism evidence="4">
    <name type="scientific">Fervidobacterium thailandense</name>
    <dbReference type="NCBI Taxonomy" id="1008305"/>
    <lineage>
        <taxon>Bacteria</taxon>
        <taxon>Thermotogati</taxon>
        <taxon>Thermotogota</taxon>
        <taxon>Thermotogae</taxon>
        <taxon>Thermotogales</taxon>
        <taxon>Fervidobacteriaceae</taxon>
        <taxon>Fervidobacterium</taxon>
    </lineage>
</organism>
<dbReference type="GO" id="GO:1902201">
    <property type="term" value="P:negative regulation of bacterial-type flagellum-dependent cell motility"/>
    <property type="evidence" value="ECO:0007669"/>
    <property type="project" value="TreeGrafter"/>
</dbReference>
<dbReference type="PANTHER" id="PTHR45138">
    <property type="entry name" value="REGULATORY COMPONENTS OF SENSORY TRANSDUCTION SYSTEM"/>
    <property type="match status" value="1"/>
</dbReference>
<dbReference type="GO" id="GO:0005886">
    <property type="term" value="C:plasma membrane"/>
    <property type="evidence" value="ECO:0007669"/>
    <property type="project" value="TreeGrafter"/>
</dbReference>
<dbReference type="GO" id="GO:0000160">
    <property type="term" value="P:phosphorelay signal transduction system"/>
    <property type="evidence" value="ECO:0007669"/>
    <property type="project" value="InterPro"/>
</dbReference>
<dbReference type="SUPFAM" id="SSF55073">
    <property type="entry name" value="Nucleotide cyclase"/>
    <property type="match status" value="1"/>
</dbReference>
<dbReference type="InterPro" id="IPR000160">
    <property type="entry name" value="GGDEF_dom"/>
</dbReference>
<dbReference type="PROSITE" id="PS50887">
    <property type="entry name" value="GGDEF"/>
    <property type="match status" value="1"/>
</dbReference>
<comment type="caution">
    <text evidence="4">The sequence shown here is derived from an EMBL/GenBank/DDBJ whole genome shotgun (WGS) entry which is preliminary data.</text>
</comment>
<feature type="domain" description="Response regulatory" evidence="2">
    <location>
        <begin position="1"/>
        <end position="105"/>
    </location>
</feature>
<dbReference type="AlphaFoldDB" id="A0A7C4RVV3"/>
<dbReference type="InterPro" id="IPR029787">
    <property type="entry name" value="Nucleotide_cyclase"/>
</dbReference>
<dbReference type="EMBL" id="DSZY01000020">
    <property type="protein sequence ID" value="HGU40416.1"/>
    <property type="molecule type" value="Genomic_DNA"/>
</dbReference>
<dbReference type="InterPro" id="IPR043128">
    <property type="entry name" value="Rev_trsase/Diguanyl_cyclase"/>
</dbReference>
<dbReference type="Pfam" id="PF00072">
    <property type="entry name" value="Response_reg"/>
    <property type="match status" value="1"/>
</dbReference>
<dbReference type="GO" id="GO:0052621">
    <property type="term" value="F:diguanylate cyclase activity"/>
    <property type="evidence" value="ECO:0007669"/>
    <property type="project" value="TreeGrafter"/>
</dbReference>
<feature type="domain" description="GGDEF" evidence="3">
    <location>
        <begin position="309"/>
        <end position="437"/>
    </location>
</feature>
<dbReference type="CDD" id="cd01949">
    <property type="entry name" value="GGDEF"/>
    <property type="match status" value="1"/>
</dbReference>
<dbReference type="Gene3D" id="3.40.50.2300">
    <property type="match status" value="1"/>
</dbReference>
<evidence type="ECO:0000259" key="2">
    <source>
        <dbReference type="PROSITE" id="PS50110"/>
    </source>
</evidence>
<evidence type="ECO:0000313" key="4">
    <source>
        <dbReference type="EMBL" id="HGU40416.1"/>
    </source>
</evidence>
<accession>A0A7C4RVV3</accession>
<name>A0A7C4RVV3_9BACT</name>
<dbReference type="NCBIfam" id="TIGR00254">
    <property type="entry name" value="GGDEF"/>
    <property type="match status" value="1"/>
</dbReference>
<proteinExistence type="predicted"/>
<dbReference type="GO" id="GO:0043709">
    <property type="term" value="P:cell adhesion involved in single-species biofilm formation"/>
    <property type="evidence" value="ECO:0007669"/>
    <property type="project" value="TreeGrafter"/>
</dbReference>
<protein>
    <submittedName>
        <fullName evidence="4">Diguanylate cyclase</fullName>
    </submittedName>
</protein>
<dbReference type="CDD" id="cd00156">
    <property type="entry name" value="REC"/>
    <property type="match status" value="1"/>
</dbReference>
<sequence length="466" mass="52452">MVLENILSKFGCTVHVAENALDGIERALKVFPEAIITDYNMPGLSGLQLCLYLRSIPAFSDVGIAVLTGSDDVINEFWAINSGATKSISKLLPKDELERELKNFLTVRYAVHPERSGYIRSVYDVLEQKMRTEVLNKKILSLVQYARDESYVVGELKSFLSFFSRLEAVAFTLVSTVEGRLYNFGFPFQKNVLKQKILEKFEKPLEPSAWTYYGAYGSEILGDEPEVFVVSYEGNEIGALAFYGVAELRCLYSVLNDSYESLSLLFNTLNMIRELKVASSVDNLTGLLNKKEILRFLEEVHSTSNAQRTNYYVAMLDIDNFKKINDTYGHLVGDEVLRGVGRIVRETLPQGAVAGRYGGEEFTIVFTRTKKEIVMETMERILERVRNASFGEVKCTLSGGVVSSATYTSPTEVLKAADDLLYLAKKSGKDKVVYAFIDEADRELARLKNESPERQLTQEYVQDGHN</sequence>
<dbReference type="Pfam" id="PF00990">
    <property type="entry name" value="GGDEF"/>
    <property type="match status" value="1"/>
</dbReference>
<dbReference type="PROSITE" id="PS50110">
    <property type="entry name" value="RESPONSE_REGULATORY"/>
    <property type="match status" value="1"/>
</dbReference>
<feature type="modified residue" description="4-aspartylphosphate" evidence="1">
    <location>
        <position position="38"/>
    </location>
</feature>
<dbReference type="InterPro" id="IPR050469">
    <property type="entry name" value="Diguanylate_Cyclase"/>
</dbReference>
<gene>
    <name evidence="4" type="ORF">ENT77_04370</name>
</gene>
<evidence type="ECO:0000256" key="1">
    <source>
        <dbReference type="PROSITE-ProRule" id="PRU00169"/>
    </source>
</evidence>
<dbReference type="InterPro" id="IPR001789">
    <property type="entry name" value="Sig_transdc_resp-reg_receiver"/>
</dbReference>
<evidence type="ECO:0000259" key="3">
    <source>
        <dbReference type="PROSITE" id="PS50887"/>
    </source>
</evidence>
<dbReference type="SMART" id="SM00448">
    <property type="entry name" value="REC"/>
    <property type="match status" value="1"/>
</dbReference>
<dbReference type="InterPro" id="IPR011006">
    <property type="entry name" value="CheY-like_superfamily"/>
</dbReference>
<reference evidence="4" key="1">
    <citation type="journal article" date="2020" name="mSystems">
        <title>Genome- and Community-Level Interaction Insights into Carbon Utilization and Element Cycling Functions of Hydrothermarchaeota in Hydrothermal Sediment.</title>
        <authorList>
            <person name="Zhou Z."/>
            <person name="Liu Y."/>
            <person name="Xu W."/>
            <person name="Pan J."/>
            <person name="Luo Z.H."/>
            <person name="Li M."/>
        </authorList>
    </citation>
    <scope>NUCLEOTIDE SEQUENCE [LARGE SCALE GENOMIC DNA]</scope>
    <source>
        <strain evidence="4">SpSt-609</strain>
    </source>
</reference>
<dbReference type="SMART" id="SM00267">
    <property type="entry name" value="GGDEF"/>
    <property type="match status" value="1"/>
</dbReference>
<dbReference type="FunFam" id="3.30.70.270:FF:000001">
    <property type="entry name" value="Diguanylate cyclase domain protein"/>
    <property type="match status" value="1"/>
</dbReference>
<dbReference type="PANTHER" id="PTHR45138:SF24">
    <property type="entry name" value="DIGUANYLATE CYCLASE DGCC-RELATED"/>
    <property type="match status" value="1"/>
</dbReference>
<keyword evidence="1" id="KW-0597">Phosphoprotein</keyword>
<dbReference type="SUPFAM" id="SSF52172">
    <property type="entry name" value="CheY-like"/>
    <property type="match status" value="1"/>
</dbReference>
<dbReference type="Gene3D" id="3.30.70.270">
    <property type="match status" value="1"/>
</dbReference>